<feature type="chain" id="PRO_5042479798" evidence="15">
    <location>
        <begin position="19"/>
        <end position="493"/>
    </location>
</feature>
<keyword evidence="16" id="KW-1185">Reference proteome</keyword>
<evidence type="ECO:0000256" key="5">
    <source>
        <dbReference type="ARBA" id="ARBA00022617"/>
    </source>
</evidence>
<dbReference type="SUPFAM" id="SSF48264">
    <property type="entry name" value="Cytochrome P450"/>
    <property type="match status" value="1"/>
</dbReference>
<dbReference type="PROSITE" id="PS00086">
    <property type="entry name" value="CYTOCHROME_P450"/>
    <property type="match status" value="1"/>
</dbReference>
<feature type="signal peptide" evidence="15">
    <location>
        <begin position="1"/>
        <end position="18"/>
    </location>
</feature>
<dbReference type="InterPro" id="IPR050705">
    <property type="entry name" value="Cytochrome_P450_3A"/>
</dbReference>
<evidence type="ECO:0000256" key="15">
    <source>
        <dbReference type="SAM" id="SignalP"/>
    </source>
</evidence>
<dbReference type="InterPro" id="IPR017972">
    <property type="entry name" value="Cyt_P450_CS"/>
</dbReference>
<keyword evidence="7" id="KW-0256">Endoplasmic reticulum</keyword>
<evidence type="ECO:0000256" key="14">
    <source>
        <dbReference type="SAM" id="Phobius"/>
    </source>
</evidence>
<keyword evidence="15" id="KW-0732">Signal</keyword>
<comment type="function">
    <text evidence="11">Cytochromes P450 are a group of heme-thiolate monooxygenases. They oxidize a variety of structurally unrelated compounds, including steroids, fatty acids, and xenobiotics.</text>
</comment>
<dbReference type="AlphaFoldDB" id="A0AAJ6QWX0"/>
<feature type="transmembrane region" description="Helical" evidence="14">
    <location>
        <begin position="288"/>
        <end position="311"/>
    </location>
</feature>
<evidence type="ECO:0000256" key="9">
    <source>
        <dbReference type="ARBA" id="ARBA00023004"/>
    </source>
</evidence>
<name>A0AAJ6QWX0_9ACAR</name>
<evidence type="ECO:0000256" key="3">
    <source>
        <dbReference type="ARBA" id="ARBA00004406"/>
    </source>
</evidence>
<keyword evidence="14" id="KW-0472">Membrane</keyword>
<keyword evidence="8 13" id="KW-0560">Oxidoreductase</keyword>
<dbReference type="Proteomes" id="UP000694867">
    <property type="component" value="Unplaced"/>
</dbReference>
<evidence type="ECO:0000256" key="1">
    <source>
        <dbReference type="ARBA" id="ARBA00001971"/>
    </source>
</evidence>
<accession>A0AAJ6QWX0</accession>
<evidence type="ECO:0000256" key="4">
    <source>
        <dbReference type="ARBA" id="ARBA00010617"/>
    </source>
</evidence>
<dbReference type="GO" id="GO:0020037">
    <property type="term" value="F:heme binding"/>
    <property type="evidence" value="ECO:0007669"/>
    <property type="project" value="InterPro"/>
</dbReference>
<dbReference type="InterPro" id="IPR001128">
    <property type="entry name" value="Cyt_P450"/>
</dbReference>
<proteinExistence type="inferred from homology"/>
<gene>
    <name evidence="17" type="primary">LOC100900073</name>
</gene>
<dbReference type="KEGG" id="goe:100900073"/>
<keyword evidence="14" id="KW-1133">Transmembrane helix</keyword>
<organism evidence="16 17">
    <name type="scientific">Galendromus occidentalis</name>
    <name type="common">western predatory mite</name>
    <dbReference type="NCBI Taxonomy" id="34638"/>
    <lineage>
        <taxon>Eukaryota</taxon>
        <taxon>Metazoa</taxon>
        <taxon>Ecdysozoa</taxon>
        <taxon>Arthropoda</taxon>
        <taxon>Chelicerata</taxon>
        <taxon>Arachnida</taxon>
        <taxon>Acari</taxon>
        <taxon>Parasitiformes</taxon>
        <taxon>Mesostigmata</taxon>
        <taxon>Gamasina</taxon>
        <taxon>Phytoseioidea</taxon>
        <taxon>Phytoseiidae</taxon>
        <taxon>Typhlodrominae</taxon>
        <taxon>Galendromus</taxon>
    </lineage>
</organism>
<feature type="binding site" description="axial binding residue" evidence="12">
    <location>
        <position position="428"/>
    </location>
    <ligand>
        <name>heme</name>
        <dbReference type="ChEBI" id="CHEBI:30413"/>
    </ligand>
    <ligandPart>
        <name>Fe</name>
        <dbReference type="ChEBI" id="CHEBI:18248"/>
    </ligandPart>
</feature>
<evidence type="ECO:0000256" key="8">
    <source>
        <dbReference type="ARBA" id="ARBA00023002"/>
    </source>
</evidence>
<keyword evidence="5 12" id="KW-0349">Heme</keyword>
<evidence type="ECO:0000256" key="7">
    <source>
        <dbReference type="ARBA" id="ARBA00022848"/>
    </source>
</evidence>
<dbReference type="FunFam" id="1.10.630.10:FF:000182">
    <property type="entry name" value="Cytochrome P450 3A4"/>
    <property type="match status" value="1"/>
</dbReference>
<comment type="subcellular location">
    <subcellularLocation>
        <location evidence="3">Endoplasmic reticulum membrane</location>
        <topology evidence="3">Peripheral membrane protein</topology>
    </subcellularLocation>
    <subcellularLocation>
        <location evidence="2">Microsome membrane</location>
        <topology evidence="2">Peripheral membrane protein</topology>
    </subcellularLocation>
</comment>
<comment type="cofactor">
    <cofactor evidence="1 12">
        <name>heme</name>
        <dbReference type="ChEBI" id="CHEBI:30413"/>
    </cofactor>
</comment>
<dbReference type="GeneID" id="100900073"/>
<dbReference type="PANTHER" id="PTHR24302">
    <property type="entry name" value="CYTOCHROME P450 FAMILY 3"/>
    <property type="match status" value="1"/>
</dbReference>
<evidence type="ECO:0000313" key="17">
    <source>
        <dbReference type="RefSeq" id="XP_003746429.1"/>
    </source>
</evidence>
<keyword evidence="7" id="KW-0492">Microsome</keyword>
<protein>
    <submittedName>
        <fullName evidence="17">Cytochrome P450 3A24</fullName>
    </submittedName>
</protein>
<evidence type="ECO:0000313" key="16">
    <source>
        <dbReference type="Proteomes" id="UP000694867"/>
    </source>
</evidence>
<dbReference type="GO" id="GO:0016705">
    <property type="term" value="F:oxidoreductase activity, acting on paired donors, with incorporation or reduction of molecular oxygen"/>
    <property type="evidence" value="ECO:0007669"/>
    <property type="project" value="InterPro"/>
</dbReference>
<evidence type="ECO:0000256" key="11">
    <source>
        <dbReference type="ARBA" id="ARBA00043906"/>
    </source>
</evidence>
<dbReference type="GO" id="GO:0005789">
    <property type="term" value="C:endoplasmic reticulum membrane"/>
    <property type="evidence" value="ECO:0007669"/>
    <property type="project" value="UniProtKB-SubCell"/>
</dbReference>
<evidence type="ECO:0000256" key="10">
    <source>
        <dbReference type="ARBA" id="ARBA00023033"/>
    </source>
</evidence>
<comment type="similarity">
    <text evidence="4 13">Belongs to the cytochrome P450 family.</text>
</comment>
<sequence>MILLCLSSICAVLVILLAREIHRTAIYWKNKGIPYESYFSYLWYFLFRQSRVDIFDSLEDYTEKYGSVYGTYQGLSPVLRVSSRESLTEALSKNFSKAHGRTVAAKTGSTLWDNNILVLGYKEWRAVRPLSGHVLTGLKLKQMKPQLERAAERLTTKLRKLAKSNKEISTAEYSHAAVMDGIAAVTFSLEVDALDDPNNVFVKNCTGLFSSSLGLTLMMAFPGLLEYVPFIQFPEKRAEQFFVEFSRTVLEQRRKQGRKSETSDILDSWLEAQETNPEFTDVMLVAQMFVFFLAGFETSAYTLMFIMYLLATHPQKQEEVYQDIIENISDPDNVTFEEYNKMRLVEAAIYETLRLYPTDYVIDRRVVEPCTVAGVPLDKGIAIQVPTSAVNRDPERFHEPTHFKPERFVDGGERIQDVITFGEGPKNCVGQRFAIFQLLIFTVAILRTVRLEPVVNKAYDPSREYQAPIERLPGQMFLPFPKETLKVKLSPRN</sequence>
<keyword evidence="6 12" id="KW-0479">Metal-binding</keyword>
<evidence type="ECO:0000256" key="2">
    <source>
        <dbReference type="ARBA" id="ARBA00004174"/>
    </source>
</evidence>
<reference evidence="17" key="1">
    <citation type="submission" date="2025-08" db="UniProtKB">
        <authorList>
            <consortium name="RefSeq"/>
        </authorList>
    </citation>
    <scope>IDENTIFICATION</scope>
</reference>
<dbReference type="GO" id="GO:0008395">
    <property type="term" value="F:steroid hydroxylase activity"/>
    <property type="evidence" value="ECO:0007669"/>
    <property type="project" value="TreeGrafter"/>
</dbReference>
<dbReference type="InterPro" id="IPR036396">
    <property type="entry name" value="Cyt_P450_sf"/>
</dbReference>
<evidence type="ECO:0000256" key="13">
    <source>
        <dbReference type="RuleBase" id="RU000461"/>
    </source>
</evidence>
<keyword evidence="10 13" id="KW-0503">Monooxygenase</keyword>
<dbReference type="Gene3D" id="1.10.630.10">
    <property type="entry name" value="Cytochrome P450"/>
    <property type="match status" value="1"/>
</dbReference>
<dbReference type="InterPro" id="IPR002401">
    <property type="entry name" value="Cyt_P450_E_grp-I"/>
</dbReference>
<dbReference type="PANTHER" id="PTHR24302:SF15">
    <property type="entry name" value="FATTY-ACID PEROXYGENASE"/>
    <property type="match status" value="1"/>
</dbReference>
<dbReference type="PRINTS" id="PR00463">
    <property type="entry name" value="EP450I"/>
</dbReference>
<dbReference type="GO" id="GO:0005506">
    <property type="term" value="F:iron ion binding"/>
    <property type="evidence" value="ECO:0007669"/>
    <property type="project" value="InterPro"/>
</dbReference>
<keyword evidence="14" id="KW-0812">Transmembrane</keyword>
<dbReference type="PRINTS" id="PR00385">
    <property type="entry name" value="P450"/>
</dbReference>
<evidence type="ECO:0000256" key="12">
    <source>
        <dbReference type="PIRSR" id="PIRSR602401-1"/>
    </source>
</evidence>
<evidence type="ECO:0000256" key="6">
    <source>
        <dbReference type="ARBA" id="ARBA00022723"/>
    </source>
</evidence>
<dbReference type="Pfam" id="PF00067">
    <property type="entry name" value="p450"/>
    <property type="match status" value="1"/>
</dbReference>
<keyword evidence="9 12" id="KW-0408">Iron</keyword>
<dbReference type="RefSeq" id="XP_003746429.1">
    <property type="nucleotide sequence ID" value="XM_003746381.1"/>
</dbReference>